<feature type="region of interest" description="Disordered" evidence="1">
    <location>
        <begin position="1460"/>
        <end position="1502"/>
    </location>
</feature>
<feature type="region of interest" description="Disordered" evidence="1">
    <location>
        <begin position="910"/>
        <end position="969"/>
    </location>
</feature>
<evidence type="ECO:0000256" key="1">
    <source>
        <dbReference type="SAM" id="MobiDB-lite"/>
    </source>
</evidence>
<feature type="compositionally biased region" description="Polar residues" evidence="1">
    <location>
        <begin position="1596"/>
        <end position="1607"/>
    </location>
</feature>
<dbReference type="Proteomes" id="UP001295740">
    <property type="component" value="Unassembled WGS sequence"/>
</dbReference>
<feature type="region of interest" description="Disordered" evidence="1">
    <location>
        <begin position="27"/>
        <end position="53"/>
    </location>
</feature>
<feature type="compositionally biased region" description="Polar residues" evidence="1">
    <location>
        <begin position="648"/>
        <end position="658"/>
    </location>
</feature>
<gene>
    <name evidence="3" type="ORF">KHLLAP_LOCUS387</name>
</gene>
<keyword evidence="2" id="KW-0472">Membrane</keyword>
<protein>
    <submittedName>
        <fullName evidence="3">Uu.00g027720.m01.CDS01</fullName>
    </submittedName>
</protein>
<feature type="region of interest" description="Disordered" evidence="1">
    <location>
        <begin position="1207"/>
        <end position="1267"/>
    </location>
</feature>
<accession>A0AAI8YAB3</accession>
<comment type="caution">
    <text evidence="3">The sequence shown here is derived from an EMBL/GenBank/DDBJ whole genome shotgun (WGS) entry which is preliminary data.</text>
</comment>
<feature type="region of interest" description="Disordered" evidence="1">
    <location>
        <begin position="581"/>
        <end position="786"/>
    </location>
</feature>
<reference evidence="3" key="1">
    <citation type="submission" date="2023-10" db="EMBL/GenBank/DDBJ databases">
        <authorList>
            <person name="Hackl T."/>
        </authorList>
    </citation>
    <scope>NUCLEOTIDE SEQUENCE</scope>
</reference>
<feature type="region of interest" description="Disordered" evidence="1">
    <location>
        <begin position="1291"/>
        <end position="1371"/>
    </location>
</feature>
<dbReference type="PANTHER" id="PTHR38426:SF1">
    <property type="entry name" value="MAINTENANCE OF TELOMERE CAPPING PROTEIN 4"/>
    <property type="match status" value="1"/>
</dbReference>
<feature type="transmembrane region" description="Helical" evidence="2">
    <location>
        <begin position="1807"/>
        <end position="1826"/>
    </location>
</feature>
<feature type="compositionally biased region" description="Low complexity" evidence="1">
    <location>
        <begin position="831"/>
        <end position="840"/>
    </location>
</feature>
<feature type="compositionally biased region" description="Basic residues" evidence="1">
    <location>
        <begin position="668"/>
        <end position="678"/>
    </location>
</feature>
<sequence>MAKVCMDINTTHMNLFDTAYSSIHGNKDTEARPIDTSQGVQNPSEKLLNSQEHSRRIRAQMASSSPLFVPWVKGFSDKYSWGESQSQVQDLAVSTMETAINSAIYATDTQSQFGFEPICPTESCAFADFESLGFCSSCEDVTSTTKLEDCNFNFTLEDFRALSVQEAATSAVLNTSCKAVFEMSRYHDRVYHGFEHVFDVNITLLLQNKEYYDSKKDPLGIGDGGWNIWQPSIITYPSQITWIVNRAKVWALDGPREYFDFDSFPEDKDGLKSRNGDQTRWNSVFNDTEAALLSVGNVTLGYNEEVEKLAIQHATVCSIKSCVQRHSISVNNLTTSSKVVATRMGSFYINPGYVYSWLENTKPLETITSVNSSILNSVNLTSFFRYDLANNEGRELGGGPGEGVSTDPVQIAIDRAICGESTSSDQLEPTYFAVTGDSANLTSFLDDGRLCKIRPTSNQTNIVETTEVSISNLKVANEQGGLEWLMPKIAEALSRSMRDRSNLTVTGQVGIIALGSVFLLATVWLTRAPDQYLWKSSSLPLFFHGLETQSAEGMKDQEALDSGVPTAHMSAMEKMVKRTRASLATDGETVTPSNSNRAAHPLPRSSTSRSSRSYGSYDTGESSTAASLIHDPSTATTNLAHPRRYNASERSPSPSSLEHGNGDLNQAVHRRRPSHKPRSSGGFLLPNAIADESPKSGPASRDGGRRHSRIPVGNRKGKSPLNTSDRSGATEPTHEGLGTDARDVVASSRGQRPARHTANHHDERRQSQGPRPASRIPSPQPAAAPFDMDSTQIVNMALNLSESRRLASRRNISTPIPPRLSPVADNAAGGSLRQHLQQQRRSSRNISPRPGSGLAPRNVSTPMTSSPLHPTFEHEGSYTYHFSSSTLNRAQKAKEHLELMAQYRRLLQFVPPLKQDTRSRPSTSSPPTSPTAAGPPANMLPSPQPRTLGRPYNPLQYVRNRKIRNRERKTIDGEAQGFADTSRVTDWIDEAATLAATSALMKEPSGLPPFPGAQEHYNEQLSASNIPRPTSATGKGKRPRIDWVLDPADMLADAYWLEQGDNRHLVEDRHYAKIFPRNPEAYMPSSRQADKQGTFAPFGRASKEEDRNTSTGLELEDSTPARADTETSTISAKDRARQKLQDLRGMHHRHGSSVHSHDNFLRFRRGSLSDTSDSEGDRKRRGRGGTVSANSQDLLEKQMLELLAKEAREEQKGSRTGPDGGYFKPFPAGLTTPERSTKTPKRELSPKGTRLEGADYQDKTPVGRVPVGRVLQESPIASGRQSLEVPPHIYRASMDLDSSRPVSPDSKPMRRRTTHMPAIGMDLSPSGSRPGSPVRNNPFSKVKRVFRDRSRERGDHGPHEKEEKMDSPVEQMEPLNISTMTKEGFQFPVRRRSKSPIPRIIPRTTNDTQKSHRSMGSLILKGDEQTGLKSIFKGGTKLDGMIRGSVSKVSDFIWKKDSELDPACSSSTSSDESDVEQKRGRLGDSISLSRSSSKRPRDGRNAKNYLDIMPAFESANDSLDKSISHEADIDQLYHSATQPPSRSARFDQLKPPRIDIRRASPSESELEQVRNQQAHDSDSSDTDSPPPDSGGYTARPRQTSQELNNILTIPAARAQKARTRGNSTSQPPKGRHWSITDRNESPRRAPISKRELGRLRTLILCSGIKAMEISRRANEPHPLFALDNKTMGLPWTDTSRFASDEQVSLSLPQTQLFPATAHILSDGVDRSVENFEASKAEFLTETAPTLQSKIDHFHGRIATDLVDMTRRAVDEADEVSRDVVDTQRLKVKSVLDTMDKMLRGRRRRFRWVRRAGWLAVEWVLVGFMWYVWFVVMITRIFLGVGKGVVNVVRWLLWL</sequence>
<feature type="compositionally biased region" description="Basic and acidic residues" evidence="1">
    <location>
        <begin position="1345"/>
        <end position="1367"/>
    </location>
</feature>
<feature type="compositionally biased region" description="Polar residues" evidence="1">
    <location>
        <begin position="588"/>
        <end position="597"/>
    </location>
</feature>
<feature type="compositionally biased region" description="Basic and acidic residues" evidence="1">
    <location>
        <begin position="1132"/>
        <end position="1145"/>
    </location>
</feature>
<feature type="region of interest" description="Disordered" evidence="1">
    <location>
        <begin position="1077"/>
        <end position="1193"/>
    </location>
</feature>
<organism evidence="3 4">
    <name type="scientific">Anthostomella pinea</name>
    <dbReference type="NCBI Taxonomy" id="933095"/>
    <lineage>
        <taxon>Eukaryota</taxon>
        <taxon>Fungi</taxon>
        <taxon>Dikarya</taxon>
        <taxon>Ascomycota</taxon>
        <taxon>Pezizomycotina</taxon>
        <taxon>Sordariomycetes</taxon>
        <taxon>Xylariomycetidae</taxon>
        <taxon>Xylariales</taxon>
        <taxon>Xylariaceae</taxon>
        <taxon>Anthostomella</taxon>
    </lineage>
</organism>
<evidence type="ECO:0000313" key="4">
    <source>
        <dbReference type="Proteomes" id="UP001295740"/>
    </source>
</evidence>
<dbReference type="EMBL" id="CAUWAG010000003">
    <property type="protein sequence ID" value="CAJ2499919.1"/>
    <property type="molecule type" value="Genomic_DNA"/>
</dbReference>
<proteinExistence type="predicted"/>
<feature type="region of interest" description="Disordered" evidence="1">
    <location>
        <begin position="1534"/>
        <end position="1553"/>
    </location>
</feature>
<feature type="compositionally biased region" description="Polar residues" evidence="1">
    <location>
        <begin position="35"/>
        <end position="51"/>
    </location>
</feature>
<feature type="region of interest" description="Disordered" evidence="1">
    <location>
        <begin position="1558"/>
        <end position="1647"/>
    </location>
</feature>
<feature type="transmembrane region" description="Helical" evidence="2">
    <location>
        <begin position="1832"/>
        <end position="1852"/>
    </location>
</feature>
<feature type="compositionally biased region" description="Basic and acidic residues" evidence="1">
    <location>
        <begin position="1634"/>
        <end position="1647"/>
    </location>
</feature>
<dbReference type="InterPro" id="IPR038769">
    <property type="entry name" value="MTC4"/>
</dbReference>
<feature type="compositionally biased region" description="Basic and acidic residues" evidence="1">
    <location>
        <begin position="1235"/>
        <end position="1258"/>
    </location>
</feature>
<keyword evidence="2" id="KW-1133">Transmembrane helix</keyword>
<keyword evidence="2" id="KW-0812">Transmembrane</keyword>
<evidence type="ECO:0000256" key="2">
    <source>
        <dbReference type="SAM" id="Phobius"/>
    </source>
</evidence>
<dbReference type="PANTHER" id="PTHR38426">
    <property type="entry name" value="MAINTENANCE OF TELOMERE CAPPING PROTEIN 4"/>
    <property type="match status" value="1"/>
</dbReference>
<feature type="region of interest" description="Disordered" evidence="1">
    <location>
        <begin position="809"/>
        <end position="872"/>
    </location>
</feature>
<evidence type="ECO:0000313" key="3">
    <source>
        <dbReference type="EMBL" id="CAJ2499919.1"/>
    </source>
</evidence>
<feature type="compositionally biased region" description="Polar residues" evidence="1">
    <location>
        <begin position="858"/>
        <end position="868"/>
    </location>
</feature>
<name>A0AAI8YAB3_9PEZI</name>
<feature type="compositionally biased region" description="Low complexity" evidence="1">
    <location>
        <begin position="1324"/>
        <end position="1333"/>
    </location>
</feature>
<feature type="compositionally biased region" description="Low complexity" evidence="1">
    <location>
        <begin position="605"/>
        <end position="620"/>
    </location>
</feature>
<keyword evidence="4" id="KW-1185">Reference proteome</keyword>
<feature type="compositionally biased region" description="Basic and acidic residues" evidence="1">
    <location>
        <begin position="1544"/>
        <end position="1553"/>
    </location>
</feature>